<evidence type="ECO:0000313" key="2">
    <source>
        <dbReference type="EMBL" id="MCB2379152.1"/>
    </source>
</evidence>
<dbReference type="RefSeq" id="WP_226187665.1">
    <property type="nucleotide sequence ID" value="NZ_JAJADQ010000008.1"/>
</dbReference>
<evidence type="ECO:0000313" key="3">
    <source>
        <dbReference type="Proteomes" id="UP001165297"/>
    </source>
</evidence>
<dbReference type="EMBL" id="JAJADQ010000008">
    <property type="protein sequence ID" value="MCB2379152.1"/>
    <property type="molecule type" value="Genomic_DNA"/>
</dbReference>
<dbReference type="Proteomes" id="UP001165297">
    <property type="component" value="Unassembled WGS sequence"/>
</dbReference>
<dbReference type="InterPro" id="IPR007024">
    <property type="entry name" value="BLUF_domain"/>
</dbReference>
<dbReference type="SUPFAM" id="SSF54975">
    <property type="entry name" value="Acylphosphatase/BLUF domain-like"/>
    <property type="match status" value="1"/>
</dbReference>
<name>A0ABS8AHK9_9BACT</name>
<reference evidence="2" key="1">
    <citation type="submission" date="2021-10" db="EMBL/GenBank/DDBJ databases">
        <authorList>
            <person name="Dean J.D."/>
            <person name="Kim M.K."/>
            <person name="Newey C.N."/>
            <person name="Stoker T.S."/>
            <person name="Thompson D.W."/>
            <person name="Grose J.H."/>
        </authorList>
    </citation>
    <scope>NUCLEOTIDE SEQUENCE</scope>
    <source>
        <strain evidence="2">BT635</strain>
    </source>
</reference>
<dbReference type="Gene3D" id="3.30.70.100">
    <property type="match status" value="1"/>
</dbReference>
<proteinExistence type="predicted"/>
<feature type="domain" description="BLUF" evidence="1">
    <location>
        <begin position="9"/>
        <end position="100"/>
    </location>
</feature>
<organism evidence="2 3">
    <name type="scientific">Hymenobacter nitidus</name>
    <dbReference type="NCBI Taxonomy" id="2880929"/>
    <lineage>
        <taxon>Bacteria</taxon>
        <taxon>Pseudomonadati</taxon>
        <taxon>Bacteroidota</taxon>
        <taxon>Cytophagia</taxon>
        <taxon>Cytophagales</taxon>
        <taxon>Hymenobacteraceae</taxon>
        <taxon>Hymenobacter</taxon>
    </lineage>
</organism>
<keyword evidence="3" id="KW-1185">Reference proteome</keyword>
<dbReference type="Pfam" id="PF04940">
    <property type="entry name" value="BLUF"/>
    <property type="match status" value="1"/>
</dbReference>
<accession>A0ABS8AHK9</accession>
<gene>
    <name evidence="2" type="ORF">LGH70_16240</name>
</gene>
<dbReference type="InterPro" id="IPR036046">
    <property type="entry name" value="Acylphosphatase-like_dom_sf"/>
</dbReference>
<dbReference type="PROSITE" id="PS50925">
    <property type="entry name" value="BLUF"/>
    <property type="match status" value="1"/>
</dbReference>
<sequence length="150" mass="16968">MSSHPPQLLHHLAYQSTATGLPTEQDLEELLVQSRTSNLAHHITGVLLYCEGRFMQVLEGRKEDVHLIYARIERDVRHHDVTKFTDGPIAQRSFSQWSMGFKSVHPEDFEHLAGYLNPAAPTYPALYASKGGVSLHTLLAAFITDEQIRY</sequence>
<dbReference type="SMART" id="SM01034">
    <property type="entry name" value="BLUF"/>
    <property type="match status" value="1"/>
</dbReference>
<evidence type="ECO:0000259" key="1">
    <source>
        <dbReference type="PROSITE" id="PS50925"/>
    </source>
</evidence>
<protein>
    <submittedName>
        <fullName evidence="2">BLUF domain-containing protein</fullName>
    </submittedName>
</protein>
<comment type="caution">
    <text evidence="2">The sequence shown here is derived from an EMBL/GenBank/DDBJ whole genome shotgun (WGS) entry which is preliminary data.</text>
</comment>